<dbReference type="RefSeq" id="WP_120757252.1">
    <property type="nucleotide sequence ID" value="NZ_RBAM01000009.1"/>
</dbReference>
<dbReference type="InterPro" id="IPR029058">
    <property type="entry name" value="AB_hydrolase_fold"/>
</dbReference>
<dbReference type="Gene3D" id="3.40.50.1820">
    <property type="entry name" value="alpha/beta hydrolase"/>
    <property type="match status" value="1"/>
</dbReference>
<evidence type="ECO:0000256" key="5">
    <source>
        <dbReference type="SAM" id="SignalP"/>
    </source>
</evidence>
<dbReference type="PANTHER" id="PTHR43248">
    <property type="entry name" value="2-SUCCINYL-6-HYDROXY-2,4-CYCLOHEXADIENE-1-CARBOXYLATE SYNTHASE"/>
    <property type="match status" value="1"/>
</dbReference>
<name>A0A3B0BAH0_9ACTN</name>
<feature type="region of interest" description="Disordered" evidence="4">
    <location>
        <begin position="40"/>
        <end position="59"/>
    </location>
</feature>
<gene>
    <name evidence="7" type="ORF">D7231_22140</name>
</gene>
<dbReference type="GO" id="GO:0016787">
    <property type="term" value="F:hydrolase activity"/>
    <property type="evidence" value="ECO:0007669"/>
    <property type="project" value="UniProtKB-KW"/>
</dbReference>
<dbReference type="OrthoDB" id="4273853at2"/>
<feature type="signal peptide" evidence="5">
    <location>
        <begin position="1"/>
        <end position="37"/>
    </location>
</feature>
<keyword evidence="8" id="KW-1185">Reference proteome</keyword>
<dbReference type="InterPro" id="IPR013595">
    <property type="entry name" value="Pept_S33_TAP-like_C"/>
</dbReference>
<keyword evidence="2 5" id="KW-0732">Signal</keyword>
<evidence type="ECO:0000256" key="2">
    <source>
        <dbReference type="ARBA" id="ARBA00022729"/>
    </source>
</evidence>
<dbReference type="Proteomes" id="UP000270343">
    <property type="component" value="Unassembled WGS sequence"/>
</dbReference>
<evidence type="ECO:0000313" key="7">
    <source>
        <dbReference type="EMBL" id="RKN69769.1"/>
    </source>
</evidence>
<protein>
    <submittedName>
        <fullName evidence="7">Alpha/beta hydrolase</fullName>
    </submittedName>
</protein>
<comment type="caution">
    <text evidence="7">The sequence shown here is derived from an EMBL/GenBank/DDBJ whole genome shotgun (WGS) entry which is preliminary data.</text>
</comment>
<feature type="domain" description="Peptidase S33 tripeptidyl aminopeptidase-like C-terminal" evidence="6">
    <location>
        <begin position="434"/>
        <end position="534"/>
    </location>
</feature>
<keyword evidence="3 7" id="KW-0378">Hydrolase</keyword>
<evidence type="ECO:0000313" key="8">
    <source>
        <dbReference type="Proteomes" id="UP000270343"/>
    </source>
</evidence>
<evidence type="ECO:0000259" key="6">
    <source>
        <dbReference type="Pfam" id="PF08386"/>
    </source>
</evidence>
<evidence type="ECO:0000256" key="3">
    <source>
        <dbReference type="ARBA" id="ARBA00022801"/>
    </source>
</evidence>
<dbReference type="EMBL" id="RBAM01000009">
    <property type="protein sequence ID" value="RKN69769.1"/>
    <property type="molecule type" value="Genomic_DNA"/>
</dbReference>
<feature type="chain" id="PRO_5017304259" evidence="5">
    <location>
        <begin position="38"/>
        <end position="540"/>
    </location>
</feature>
<dbReference type="PANTHER" id="PTHR43248:SF29">
    <property type="entry name" value="TRIPEPTIDYL AMINOPEPTIDASE"/>
    <property type="match status" value="1"/>
</dbReference>
<evidence type="ECO:0000256" key="1">
    <source>
        <dbReference type="ARBA" id="ARBA00010088"/>
    </source>
</evidence>
<evidence type="ECO:0000256" key="4">
    <source>
        <dbReference type="SAM" id="MobiDB-lite"/>
    </source>
</evidence>
<organism evidence="7 8">
    <name type="scientific">Streptomyces klenkii</name>
    <dbReference type="NCBI Taxonomy" id="1420899"/>
    <lineage>
        <taxon>Bacteria</taxon>
        <taxon>Bacillati</taxon>
        <taxon>Actinomycetota</taxon>
        <taxon>Actinomycetes</taxon>
        <taxon>Kitasatosporales</taxon>
        <taxon>Streptomycetaceae</taxon>
        <taxon>Streptomyces</taxon>
    </lineage>
</organism>
<dbReference type="SUPFAM" id="SSF53474">
    <property type="entry name" value="alpha/beta-Hydrolases"/>
    <property type="match status" value="1"/>
</dbReference>
<accession>A0A3B0BAH0</accession>
<proteinExistence type="inferred from homology"/>
<dbReference type="InterPro" id="IPR051601">
    <property type="entry name" value="Serine_prot/Carboxylest_S33"/>
</dbReference>
<sequence length="540" mass="57973">MFESRKPRRALSAASLVPAAVAVVIAATALPAGSATAAPRAAGTSHTAEASHTGGPSHTAAAVTVPERYTAQKLAWKPCPEVAPGLECAQMTVPRDWHAPDAGKDLTIAVSRVKASDPAHRRGVLMMAAGGPGGSGLRRPAGLARSAPSIGAAYDVVSFDQRGVGASTPVQCQTQEELDAFFAGDFRDRSPEAVQRVLTNSRKLAEACGARHGDLLPYITTEQTVRDMDLLRTLLGERKISYYGASYATMVGAYYASVFPQHVERAVLDSNIAFDGTWEDFEKGQPKSFQRRFEQDFLPWLAKNDATYHYGKTAAEAKATWERRRSALHDRPLSLDGGKTKGRTVDPNRFDSGTIQAIYDSQQGFPGLATALVALEHWDSATAAERQITDKVFGAYLSPNFFAEFLSVTCADTPWTRDTGYWVRRSAEDTAKYPLIGARELAFSATCAAWPTSPGPRVKITGKGMPPVLMLNSLHDPATYYEGAQRAHRALRGSRLVTVPGGDHGVYGDGNACADGIVNKYLLSGELPARDVTCEAAPAE</sequence>
<reference evidence="7 8" key="1">
    <citation type="journal article" date="2015" name="Antonie Van Leeuwenhoek">
        <title>Streptomyces klenkii sp. nov., isolated from deep marine sediment.</title>
        <authorList>
            <person name="Veyisoglu A."/>
            <person name="Sahin N."/>
        </authorList>
    </citation>
    <scope>NUCLEOTIDE SEQUENCE [LARGE SCALE GENOMIC DNA]</scope>
    <source>
        <strain evidence="7 8">KCTC 29202</strain>
    </source>
</reference>
<feature type="compositionally biased region" description="Polar residues" evidence="4">
    <location>
        <begin position="46"/>
        <end position="56"/>
    </location>
</feature>
<dbReference type="Pfam" id="PF08386">
    <property type="entry name" value="Abhydrolase_4"/>
    <property type="match status" value="1"/>
</dbReference>
<dbReference type="AlphaFoldDB" id="A0A3B0BAH0"/>
<comment type="similarity">
    <text evidence="1">Belongs to the peptidase S33 family.</text>
</comment>